<organism evidence="1 2">
    <name type="scientific">Acer saccharum</name>
    <name type="common">Sugar maple</name>
    <dbReference type="NCBI Taxonomy" id="4024"/>
    <lineage>
        <taxon>Eukaryota</taxon>
        <taxon>Viridiplantae</taxon>
        <taxon>Streptophyta</taxon>
        <taxon>Embryophyta</taxon>
        <taxon>Tracheophyta</taxon>
        <taxon>Spermatophyta</taxon>
        <taxon>Magnoliopsida</taxon>
        <taxon>eudicotyledons</taxon>
        <taxon>Gunneridae</taxon>
        <taxon>Pentapetalae</taxon>
        <taxon>rosids</taxon>
        <taxon>malvids</taxon>
        <taxon>Sapindales</taxon>
        <taxon>Sapindaceae</taxon>
        <taxon>Hippocastanoideae</taxon>
        <taxon>Acereae</taxon>
        <taxon>Acer</taxon>
    </lineage>
</organism>
<evidence type="ECO:0000313" key="2">
    <source>
        <dbReference type="Proteomes" id="UP001168877"/>
    </source>
</evidence>
<proteinExistence type="predicted"/>
<sequence>MISSSWGASLAFSKGFNPQHVSDEAALLSRLILVLAEVHLYNLLTCDFEFRFESKWSKRVHMRKYWMLSLL</sequence>
<gene>
    <name evidence="1" type="ORF">LWI29_002262</name>
</gene>
<dbReference type="Proteomes" id="UP001168877">
    <property type="component" value="Unassembled WGS sequence"/>
</dbReference>
<keyword evidence="2" id="KW-1185">Reference proteome</keyword>
<reference evidence="1" key="1">
    <citation type="journal article" date="2022" name="Plant J.">
        <title>Strategies of tolerance reflected in two North American maple genomes.</title>
        <authorList>
            <person name="McEvoy S.L."/>
            <person name="Sezen U.U."/>
            <person name="Trouern-Trend A."/>
            <person name="McMahon S.M."/>
            <person name="Schaberg P.G."/>
            <person name="Yang J."/>
            <person name="Wegrzyn J.L."/>
            <person name="Swenson N.G."/>
        </authorList>
    </citation>
    <scope>NUCLEOTIDE SEQUENCE</scope>
    <source>
        <strain evidence="1">NS2018</strain>
    </source>
</reference>
<accession>A0AA39SZD9</accession>
<dbReference type="AlphaFoldDB" id="A0AA39SZD9"/>
<dbReference type="EMBL" id="JAUESC010000003">
    <property type="protein sequence ID" value="KAK0599087.1"/>
    <property type="molecule type" value="Genomic_DNA"/>
</dbReference>
<name>A0AA39SZD9_ACESA</name>
<comment type="caution">
    <text evidence="1">The sequence shown here is derived from an EMBL/GenBank/DDBJ whole genome shotgun (WGS) entry which is preliminary data.</text>
</comment>
<protein>
    <submittedName>
        <fullName evidence="1">Uncharacterized protein</fullName>
    </submittedName>
</protein>
<reference evidence="1" key="2">
    <citation type="submission" date="2023-06" db="EMBL/GenBank/DDBJ databases">
        <authorList>
            <person name="Swenson N.G."/>
            <person name="Wegrzyn J.L."/>
            <person name="Mcevoy S.L."/>
        </authorList>
    </citation>
    <scope>NUCLEOTIDE SEQUENCE</scope>
    <source>
        <strain evidence="1">NS2018</strain>
        <tissue evidence="1">Leaf</tissue>
    </source>
</reference>
<evidence type="ECO:0000313" key="1">
    <source>
        <dbReference type="EMBL" id="KAK0599087.1"/>
    </source>
</evidence>